<gene>
    <name evidence="1" type="ordered locus">FCOL_05520</name>
</gene>
<evidence type="ECO:0000313" key="1">
    <source>
        <dbReference type="EMBL" id="AEW85929.1"/>
    </source>
</evidence>
<sequence>MSKKKHPDDLRENKILNQAKREVEGFSGLIYRFECSISILGRSQSNFNNYARYVAAAALYFGKISTELETTHH</sequence>
<reference evidence="1 2" key="1">
    <citation type="journal article" date="2012" name="J. Bacteriol.">
        <title>Genome Sequence of the Fish Pathogen Flavobacterium columnare ATCC 49512.</title>
        <authorList>
            <person name="Tekedar H.C."/>
            <person name="Karsi A."/>
            <person name="Gillaspy A.F."/>
            <person name="Dyer D.W."/>
            <person name="Benton N.R."/>
            <person name="Zaitshik J."/>
            <person name="Vamenta S."/>
            <person name="Banes M.M."/>
            <person name="Gulsoy N."/>
            <person name="Aboko-Cole M."/>
            <person name="Waldbieser G.C."/>
            <person name="Lawrence M.L."/>
        </authorList>
    </citation>
    <scope>NUCLEOTIDE SEQUENCE [LARGE SCALE GENOMIC DNA]</scope>
    <source>
        <strain evidence="2">ATCC 49512 / CIP 103533 / TG 44/87</strain>
    </source>
</reference>
<proteinExistence type="predicted"/>
<dbReference type="HOGENOM" id="CLU_2699275_0_0_10"/>
<dbReference type="KEGG" id="fco:FCOL_05520"/>
<dbReference type="AlphaFoldDB" id="G8XA71"/>
<protein>
    <submittedName>
        <fullName evidence="1">Transposase</fullName>
    </submittedName>
</protein>
<accession>G8XA71</accession>
<name>G8XA71_FLACA</name>
<dbReference type="Proteomes" id="UP000005638">
    <property type="component" value="Chromosome"/>
</dbReference>
<keyword evidence="2" id="KW-1185">Reference proteome</keyword>
<dbReference type="EMBL" id="CP003222">
    <property type="protein sequence ID" value="AEW85929.1"/>
    <property type="molecule type" value="Genomic_DNA"/>
</dbReference>
<dbReference type="eggNOG" id="COG2207">
    <property type="taxonomic scope" value="Bacteria"/>
</dbReference>
<organism evidence="1 2">
    <name type="scientific">Flavobacterium columnare (strain ATCC 49512 / CIP 103533 / TG 44/87)</name>
    <dbReference type="NCBI Taxonomy" id="1041826"/>
    <lineage>
        <taxon>Bacteria</taxon>
        <taxon>Pseudomonadati</taxon>
        <taxon>Bacteroidota</taxon>
        <taxon>Flavobacteriia</taxon>
        <taxon>Flavobacteriales</taxon>
        <taxon>Flavobacteriaceae</taxon>
        <taxon>Flavobacterium</taxon>
    </lineage>
</organism>
<dbReference type="STRING" id="1041826.FCOL_05520"/>
<evidence type="ECO:0000313" key="2">
    <source>
        <dbReference type="Proteomes" id="UP000005638"/>
    </source>
</evidence>